<keyword evidence="5 10" id="KW-1133">Transmembrane helix</keyword>
<evidence type="ECO:0000313" key="13">
    <source>
        <dbReference type="Proteomes" id="UP000225108"/>
    </source>
</evidence>
<keyword evidence="2 10" id="KW-0813">Transport</keyword>
<evidence type="ECO:0000313" key="12">
    <source>
        <dbReference type="EMBL" id="PHV65182.1"/>
    </source>
</evidence>
<accession>A0A2G3PJ96</accession>
<dbReference type="InterPro" id="IPR018422">
    <property type="entry name" value="Cation/H_exchanger_CPA1"/>
</dbReference>
<protein>
    <submittedName>
        <fullName evidence="12">Na+/H+ antiporter</fullName>
    </submittedName>
</protein>
<evidence type="ECO:0000256" key="3">
    <source>
        <dbReference type="ARBA" id="ARBA00022475"/>
    </source>
</evidence>
<evidence type="ECO:0000259" key="11">
    <source>
        <dbReference type="Pfam" id="PF00999"/>
    </source>
</evidence>
<dbReference type="InterPro" id="IPR004705">
    <property type="entry name" value="Cation/H_exchanger_CPA1_bac"/>
</dbReference>
<organism evidence="12 13">
    <name type="scientific">Williamsia marianensis</name>
    <dbReference type="NCBI Taxonomy" id="85044"/>
    <lineage>
        <taxon>Bacteria</taxon>
        <taxon>Bacillati</taxon>
        <taxon>Actinomycetota</taxon>
        <taxon>Actinomycetes</taxon>
        <taxon>Mycobacteriales</taxon>
        <taxon>Nocardiaceae</taxon>
        <taxon>Williamsia</taxon>
    </lineage>
</organism>
<dbReference type="AlphaFoldDB" id="A0A2G3PJ96"/>
<gene>
    <name evidence="12" type="ORF">CSW57_15290</name>
</gene>
<sequence length="531" mass="56829">MDEGLLIVAVVAVILAAICRRFGLSAPLVLVVVGLGLGWIPGLPEFTLEPELVLFAVLPPLLYSAALDSSYVALRKNVRAVGLLAVGLPLATTAGVGVVAYYAVPDLPWAAAFVLGAVIAPPDAVSAQAVGRRLGLPRRVMTLLGGESLLNDATALTAYRLALAAAVGATTTVWDGILAFLIAAVGGLIVGLAAGLAVAFMRHFLTDPPMETALGIIAPFAIYFVAEEIHASGVIAVVAAGLYLGQRSVREGYATRLQDTAVWRSIDAILESFVFLLIGLQLPQVIEGLGDRSTAAICWAAAAVFAATIAIRIVWVFGATYGARLFPRIREREPYPQPGAVFVVSWAGMRGVVSLAAAFAIPLTVDDGSQFPARDAILFLTFVVVVGTLLLQGTTLPLLIRWLGVQGDERQADLVGLARAQDRAGRTAFARLEQIKAEIPEGDARLEQVKILEHWIRARKNLAWEGLGRDSDEIGESPTEAYNRIRNELIQIQREVFIDERDRGRIDDEVLRSALRQLDLAEGLGDSRKQL</sequence>
<feature type="transmembrane region" description="Helical" evidence="10">
    <location>
        <begin position="220"/>
        <end position="244"/>
    </location>
</feature>
<feature type="transmembrane region" description="Helical" evidence="10">
    <location>
        <begin position="7"/>
        <end position="40"/>
    </location>
</feature>
<dbReference type="NCBIfam" id="TIGR00831">
    <property type="entry name" value="a_cpa1"/>
    <property type="match status" value="1"/>
</dbReference>
<feature type="transmembrane region" description="Helical" evidence="10">
    <location>
        <begin position="52"/>
        <end position="74"/>
    </location>
</feature>
<feature type="transmembrane region" description="Helical" evidence="10">
    <location>
        <begin position="265"/>
        <end position="282"/>
    </location>
</feature>
<dbReference type="GO" id="GO:0005886">
    <property type="term" value="C:plasma membrane"/>
    <property type="evidence" value="ECO:0007669"/>
    <property type="project" value="UniProtKB-SubCell"/>
</dbReference>
<dbReference type="GO" id="GO:0015386">
    <property type="term" value="F:potassium:proton antiporter activity"/>
    <property type="evidence" value="ECO:0007669"/>
    <property type="project" value="TreeGrafter"/>
</dbReference>
<evidence type="ECO:0000256" key="8">
    <source>
        <dbReference type="ARBA" id="ARBA00023136"/>
    </source>
</evidence>
<comment type="similarity">
    <text evidence="10">Belongs to the monovalent cation:proton antiporter 1 (CPA1) transporter (TC 2.A.36) family.</text>
</comment>
<evidence type="ECO:0000256" key="2">
    <source>
        <dbReference type="ARBA" id="ARBA00022448"/>
    </source>
</evidence>
<feature type="transmembrane region" description="Helical" evidence="10">
    <location>
        <begin position="81"/>
        <end position="103"/>
    </location>
</feature>
<keyword evidence="3 10" id="KW-1003">Cell membrane</keyword>
<dbReference type="GO" id="GO:0051453">
    <property type="term" value="P:regulation of intracellular pH"/>
    <property type="evidence" value="ECO:0007669"/>
    <property type="project" value="TreeGrafter"/>
</dbReference>
<feature type="transmembrane region" description="Helical" evidence="10">
    <location>
        <begin position="177"/>
        <end position="200"/>
    </location>
</feature>
<dbReference type="Proteomes" id="UP000225108">
    <property type="component" value="Unassembled WGS sequence"/>
</dbReference>
<dbReference type="Gene3D" id="6.10.140.1330">
    <property type="match status" value="1"/>
</dbReference>
<evidence type="ECO:0000256" key="9">
    <source>
        <dbReference type="ARBA" id="ARBA00023201"/>
    </source>
</evidence>
<evidence type="ECO:0000256" key="6">
    <source>
        <dbReference type="ARBA" id="ARBA00023053"/>
    </source>
</evidence>
<dbReference type="GO" id="GO:0015385">
    <property type="term" value="F:sodium:proton antiporter activity"/>
    <property type="evidence" value="ECO:0007669"/>
    <property type="project" value="InterPro"/>
</dbReference>
<dbReference type="Pfam" id="PF00999">
    <property type="entry name" value="Na_H_Exchanger"/>
    <property type="match status" value="1"/>
</dbReference>
<feature type="transmembrane region" description="Helical" evidence="10">
    <location>
        <begin position="109"/>
        <end position="131"/>
    </location>
</feature>
<evidence type="ECO:0000256" key="1">
    <source>
        <dbReference type="ARBA" id="ARBA00004651"/>
    </source>
</evidence>
<keyword evidence="7 10" id="KW-0406">Ion transport</keyword>
<evidence type="ECO:0000256" key="7">
    <source>
        <dbReference type="ARBA" id="ARBA00023065"/>
    </source>
</evidence>
<comment type="function">
    <text evidence="10">Na(+)/H(+) antiporter that extrudes sodium in exchange for external protons.</text>
</comment>
<evidence type="ECO:0000256" key="5">
    <source>
        <dbReference type="ARBA" id="ARBA00022989"/>
    </source>
</evidence>
<feature type="domain" description="Cation/H+ exchanger transmembrane" evidence="11">
    <location>
        <begin position="11"/>
        <end position="402"/>
    </location>
</feature>
<proteinExistence type="inferred from homology"/>
<comment type="caution">
    <text evidence="12">The sequence shown here is derived from an EMBL/GenBank/DDBJ whole genome shotgun (WGS) entry which is preliminary data.</text>
</comment>
<comment type="caution">
    <text evidence="10">Lacks conserved residue(s) required for the propagation of feature annotation.</text>
</comment>
<keyword evidence="10" id="KW-0050">Antiport</keyword>
<comment type="subcellular location">
    <subcellularLocation>
        <location evidence="1 10">Cell membrane</location>
        <topology evidence="1 10">Multi-pass membrane protein</topology>
    </subcellularLocation>
</comment>
<keyword evidence="8 10" id="KW-0472">Membrane</keyword>
<keyword evidence="6 10" id="KW-0915">Sodium</keyword>
<dbReference type="EMBL" id="PEBD01000010">
    <property type="protein sequence ID" value="PHV65182.1"/>
    <property type="molecule type" value="Genomic_DNA"/>
</dbReference>
<dbReference type="GO" id="GO:0098719">
    <property type="term" value="P:sodium ion import across plasma membrane"/>
    <property type="evidence" value="ECO:0007669"/>
    <property type="project" value="TreeGrafter"/>
</dbReference>
<dbReference type="PANTHER" id="PTHR10110">
    <property type="entry name" value="SODIUM/HYDROGEN EXCHANGER"/>
    <property type="match status" value="1"/>
</dbReference>
<dbReference type="PANTHER" id="PTHR10110:SF86">
    <property type="entry name" value="SODIUM_HYDROGEN EXCHANGER 7"/>
    <property type="match status" value="1"/>
</dbReference>
<feature type="transmembrane region" description="Helical" evidence="10">
    <location>
        <begin position="339"/>
        <end position="365"/>
    </location>
</feature>
<feature type="transmembrane region" description="Helical" evidence="10">
    <location>
        <begin position="377"/>
        <end position="400"/>
    </location>
</feature>
<dbReference type="InterPro" id="IPR006153">
    <property type="entry name" value="Cation/H_exchanger_TM"/>
</dbReference>
<keyword evidence="4 10" id="KW-0812">Transmembrane</keyword>
<evidence type="ECO:0000256" key="10">
    <source>
        <dbReference type="RuleBase" id="RU366002"/>
    </source>
</evidence>
<name>A0A2G3PJ96_WILMA</name>
<dbReference type="RefSeq" id="WP_099383608.1">
    <property type="nucleotide sequence ID" value="NZ_PEBD01000010.1"/>
</dbReference>
<evidence type="ECO:0000256" key="4">
    <source>
        <dbReference type="ARBA" id="ARBA00022692"/>
    </source>
</evidence>
<keyword evidence="9 10" id="KW-0739">Sodium transport</keyword>
<feature type="transmembrane region" description="Helical" evidence="10">
    <location>
        <begin position="294"/>
        <end position="318"/>
    </location>
</feature>
<reference evidence="12 13" key="1">
    <citation type="submission" date="2017-10" db="EMBL/GenBank/DDBJ databases">
        <title>The draft genome sequence of Williamsia sp. BULT 1.1 isolated from the semi-arid grassland soils from South Africa.</title>
        <authorList>
            <person name="Kabwe M.H."/>
            <person name="Govender N."/>
            <person name="Mutseka Lunga P."/>
            <person name="Vikram S."/>
            <person name="Makhalanyane T.P."/>
        </authorList>
    </citation>
    <scope>NUCLEOTIDE SEQUENCE [LARGE SCALE GENOMIC DNA]</scope>
    <source>
        <strain evidence="12 13">BULT 1.1</strain>
    </source>
</reference>